<evidence type="ECO:0000313" key="8">
    <source>
        <dbReference type="Proteomes" id="UP000053617"/>
    </source>
</evidence>
<reference evidence="7 8" key="1">
    <citation type="submission" date="2015-01" db="EMBL/GenBank/DDBJ databases">
        <title>The Genome Sequence of Rhinocladiella mackenzie CBS 650.93.</title>
        <authorList>
            <consortium name="The Broad Institute Genomics Platform"/>
            <person name="Cuomo C."/>
            <person name="de Hoog S."/>
            <person name="Gorbushina A."/>
            <person name="Stielow B."/>
            <person name="Teixiera M."/>
            <person name="Abouelleil A."/>
            <person name="Chapman S.B."/>
            <person name="Priest M."/>
            <person name="Young S.K."/>
            <person name="Wortman J."/>
            <person name="Nusbaum C."/>
            <person name="Birren B."/>
        </authorList>
    </citation>
    <scope>NUCLEOTIDE SEQUENCE [LARGE SCALE GENOMIC DNA]</scope>
    <source>
        <strain evidence="7 8">CBS 650.93</strain>
    </source>
</reference>
<dbReference type="GeneID" id="25288200"/>
<evidence type="ECO:0000256" key="2">
    <source>
        <dbReference type="ARBA" id="ARBA00010869"/>
    </source>
</evidence>
<dbReference type="InterPro" id="IPR036052">
    <property type="entry name" value="TrpB-like_PALP_sf"/>
</dbReference>
<dbReference type="OrthoDB" id="7773036at2759"/>
<comment type="similarity">
    <text evidence="2">Belongs to the serine/threonine dehydratase family.</text>
</comment>
<dbReference type="RefSeq" id="XP_013276187.1">
    <property type="nucleotide sequence ID" value="XM_013420733.1"/>
</dbReference>
<dbReference type="VEuPathDB" id="FungiDB:Z518_00129"/>
<dbReference type="GO" id="GO:0003941">
    <property type="term" value="F:L-serine ammonia-lyase activity"/>
    <property type="evidence" value="ECO:0007669"/>
    <property type="project" value="UniProtKB-EC"/>
</dbReference>
<evidence type="ECO:0000256" key="5">
    <source>
        <dbReference type="ARBA" id="ARBA00023239"/>
    </source>
</evidence>
<dbReference type="SUPFAM" id="SSF53686">
    <property type="entry name" value="Tryptophan synthase beta subunit-like PLP-dependent enzymes"/>
    <property type="match status" value="1"/>
</dbReference>
<evidence type="ECO:0000256" key="1">
    <source>
        <dbReference type="ARBA" id="ARBA00001933"/>
    </source>
</evidence>
<evidence type="ECO:0000313" key="7">
    <source>
        <dbReference type="EMBL" id="KIX09051.1"/>
    </source>
</evidence>
<dbReference type="GO" id="GO:0004794">
    <property type="term" value="F:threonine deaminase activity"/>
    <property type="evidence" value="ECO:0007669"/>
    <property type="project" value="TreeGrafter"/>
</dbReference>
<dbReference type="EMBL" id="KN847475">
    <property type="protein sequence ID" value="KIX09051.1"/>
    <property type="molecule type" value="Genomic_DNA"/>
</dbReference>
<dbReference type="GO" id="GO:0006567">
    <property type="term" value="P:L-threonine catabolic process"/>
    <property type="evidence" value="ECO:0007669"/>
    <property type="project" value="TreeGrafter"/>
</dbReference>
<comment type="catalytic activity">
    <reaction evidence="6">
        <text>L-serine = pyruvate + NH4(+)</text>
        <dbReference type="Rhea" id="RHEA:19169"/>
        <dbReference type="ChEBI" id="CHEBI:15361"/>
        <dbReference type="ChEBI" id="CHEBI:28938"/>
        <dbReference type="ChEBI" id="CHEBI:33384"/>
        <dbReference type="EC" id="4.3.1.17"/>
    </reaction>
</comment>
<evidence type="ECO:0000256" key="3">
    <source>
        <dbReference type="ARBA" id="ARBA00012093"/>
    </source>
</evidence>
<dbReference type="PANTHER" id="PTHR48078:SF2">
    <property type="entry name" value="CATABOLIC L-SERINE_THREONINE DEHYDRATASE"/>
    <property type="match status" value="1"/>
</dbReference>
<dbReference type="PANTHER" id="PTHR48078">
    <property type="entry name" value="THREONINE DEHYDRATASE, MITOCHONDRIAL-RELATED"/>
    <property type="match status" value="1"/>
</dbReference>
<comment type="cofactor">
    <cofactor evidence="1">
        <name>pyridoxal 5'-phosphate</name>
        <dbReference type="ChEBI" id="CHEBI:597326"/>
    </cofactor>
</comment>
<name>A0A0D2J0A6_9EURO</name>
<dbReference type="HOGENOM" id="CLU_1310711_0_0_1"/>
<keyword evidence="5" id="KW-0456">Lyase</keyword>
<gene>
    <name evidence="7" type="ORF">Z518_00129</name>
</gene>
<accession>A0A0D2J0A6</accession>
<evidence type="ECO:0000256" key="6">
    <source>
        <dbReference type="ARBA" id="ARBA00049406"/>
    </source>
</evidence>
<dbReference type="GO" id="GO:0006565">
    <property type="term" value="P:L-serine catabolic process"/>
    <property type="evidence" value="ECO:0007669"/>
    <property type="project" value="TreeGrafter"/>
</dbReference>
<proteinExistence type="inferred from homology"/>
<dbReference type="Proteomes" id="UP000053617">
    <property type="component" value="Unassembled WGS sequence"/>
</dbReference>
<organism evidence="7 8">
    <name type="scientific">Rhinocladiella mackenziei CBS 650.93</name>
    <dbReference type="NCBI Taxonomy" id="1442369"/>
    <lineage>
        <taxon>Eukaryota</taxon>
        <taxon>Fungi</taxon>
        <taxon>Dikarya</taxon>
        <taxon>Ascomycota</taxon>
        <taxon>Pezizomycotina</taxon>
        <taxon>Eurotiomycetes</taxon>
        <taxon>Chaetothyriomycetidae</taxon>
        <taxon>Chaetothyriales</taxon>
        <taxon>Herpotrichiellaceae</taxon>
        <taxon>Rhinocladiella</taxon>
    </lineage>
</organism>
<keyword evidence="4" id="KW-0663">Pyridoxal phosphate</keyword>
<sequence>MAQCAPWTSRLAPRSPSRLSALGTQSAAVLARSPSSPSKAGALRASCSRPRAQPLRSAQSPNVVSVVLEDASACEACWRFLDNERMLVEPACGVSVALAYNPDILKRYVENLGPESKVVIVVCGGSKISLALLNRYRQTYTGSGETSYETDELGATRDVLNPFVQQKLDAGALRKDRLQSEVICFKKWRTLDKGKLADLNGNVLGTELKK</sequence>
<dbReference type="Gene3D" id="3.40.50.1100">
    <property type="match status" value="1"/>
</dbReference>
<dbReference type="EC" id="4.3.1.17" evidence="3"/>
<dbReference type="AlphaFoldDB" id="A0A0D2J0A6"/>
<keyword evidence="8" id="KW-1185">Reference proteome</keyword>
<dbReference type="InterPro" id="IPR050147">
    <property type="entry name" value="Ser/Thr_Dehydratase"/>
</dbReference>
<evidence type="ECO:0000256" key="4">
    <source>
        <dbReference type="ARBA" id="ARBA00022898"/>
    </source>
</evidence>
<dbReference type="GO" id="GO:0009097">
    <property type="term" value="P:isoleucine biosynthetic process"/>
    <property type="evidence" value="ECO:0007669"/>
    <property type="project" value="TreeGrafter"/>
</dbReference>
<protein>
    <recommendedName>
        <fullName evidence="3">L-serine ammonia-lyase</fullName>
        <ecNumber evidence="3">4.3.1.17</ecNumber>
    </recommendedName>
</protein>
<dbReference type="STRING" id="1442369.A0A0D2J0A6"/>